<dbReference type="AlphaFoldDB" id="X1LVH1"/>
<dbReference type="InterPro" id="IPR013785">
    <property type="entry name" value="Aldolase_TIM"/>
</dbReference>
<dbReference type="EMBL" id="BARV01021410">
    <property type="protein sequence ID" value="GAI23387.1"/>
    <property type="molecule type" value="Genomic_DNA"/>
</dbReference>
<dbReference type="PANTHER" id="PTHR32332">
    <property type="entry name" value="2-NITROPROPANE DIOXYGENASE"/>
    <property type="match status" value="1"/>
</dbReference>
<organism evidence="1">
    <name type="scientific">marine sediment metagenome</name>
    <dbReference type="NCBI Taxonomy" id="412755"/>
    <lineage>
        <taxon>unclassified sequences</taxon>
        <taxon>metagenomes</taxon>
        <taxon>ecological metagenomes</taxon>
    </lineage>
</organism>
<sequence length="165" mass="17860">QVLRKYPEHLVVACGGFASPEGIAAGIAAGADAIAMGTRFIACKESEFHQNYKDLIPPATARDTILTTGGFGPIRLLKNKYALEHGEIISKDNKIAQELAYDLDGFLEDLRRYEIVYTEGDVEDGAIPVGQTVGLIDDILSVDDILSSFTKKAEELLKKACSNIS</sequence>
<gene>
    <name evidence="1" type="ORF">S06H3_35489</name>
</gene>
<dbReference type="SUPFAM" id="SSF51412">
    <property type="entry name" value="Inosine monophosphate dehydrogenase (IMPDH)"/>
    <property type="match status" value="1"/>
</dbReference>
<protein>
    <submittedName>
        <fullName evidence="1">Uncharacterized protein</fullName>
    </submittedName>
</protein>
<dbReference type="Pfam" id="PF03060">
    <property type="entry name" value="NMO"/>
    <property type="match status" value="1"/>
</dbReference>
<dbReference type="PANTHER" id="PTHR32332:SF20">
    <property type="entry name" value="2-NITROPROPANE DIOXYGENASE-LIKE PROTEIN"/>
    <property type="match status" value="1"/>
</dbReference>
<reference evidence="1" key="1">
    <citation type="journal article" date="2014" name="Front. Microbiol.">
        <title>High frequency of phylogenetically diverse reductive dehalogenase-homologous genes in deep subseafloor sedimentary metagenomes.</title>
        <authorList>
            <person name="Kawai M."/>
            <person name="Futagami T."/>
            <person name="Toyoda A."/>
            <person name="Takaki Y."/>
            <person name="Nishi S."/>
            <person name="Hori S."/>
            <person name="Arai W."/>
            <person name="Tsubouchi T."/>
            <person name="Morono Y."/>
            <person name="Uchiyama I."/>
            <person name="Ito T."/>
            <person name="Fujiyama A."/>
            <person name="Inagaki F."/>
            <person name="Takami H."/>
        </authorList>
    </citation>
    <scope>NUCLEOTIDE SEQUENCE</scope>
    <source>
        <strain evidence="1">Expedition CK06-06</strain>
    </source>
</reference>
<accession>X1LVH1</accession>
<evidence type="ECO:0000313" key="1">
    <source>
        <dbReference type="EMBL" id="GAI23387.1"/>
    </source>
</evidence>
<name>X1LVH1_9ZZZZ</name>
<feature type="non-terminal residue" evidence="1">
    <location>
        <position position="1"/>
    </location>
</feature>
<comment type="caution">
    <text evidence="1">The sequence shown here is derived from an EMBL/GenBank/DDBJ whole genome shotgun (WGS) entry which is preliminary data.</text>
</comment>
<proteinExistence type="predicted"/>
<dbReference type="Gene3D" id="3.20.20.70">
    <property type="entry name" value="Aldolase class I"/>
    <property type="match status" value="1"/>
</dbReference>